<dbReference type="EMBL" id="SRJC01000004">
    <property type="protein sequence ID" value="TGB01865.1"/>
    <property type="molecule type" value="Genomic_DNA"/>
</dbReference>
<dbReference type="CDD" id="cd03259">
    <property type="entry name" value="ABC_Carb_Solutes_like"/>
    <property type="match status" value="1"/>
</dbReference>
<dbReference type="InterPro" id="IPR015853">
    <property type="entry name" value="ABC_transpr_FbpC"/>
</dbReference>
<evidence type="ECO:0000256" key="12">
    <source>
        <dbReference type="ARBA" id="ARBA00066388"/>
    </source>
</evidence>
<evidence type="ECO:0000256" key="8">
    <source>
        <dbReference type="ARBA" id="ARBA00023065"/>
    </source>
</evidence>
<evidence type="ECO:0000256" key="11">
    <source>
        <dbReference type="ARBA" id="ARBA00063934"/>
    </source>
</evidence>
<evidence type="ECO:0000256" key="3">
    <source>
        <dbReference type="ARBA" id="ARBA00022496"/>
    </source>
</evidence>
<evidence type="ECO:0000313" key="15">
    <source>
        <dbReference type="EMBL" id="TGB01865.1"/>
    </source>
</evidence>
<dbReference type="InterPro" id="IPR003439">
    <property type="entry name" value="ABC_transporter-like_ATP-bd"/>
</dbReference>
<dbReference type="GO" id="GO:0016020">
    <property type="term" value="C:membrane"/>
    <property type="evidence" value="ECO:0007669"/>
    <property type="project" value="InterPro"/>
</dbReference>
<evidence type="ECO:0000256" key="2">
    <source>
        <dbReference type="ARBA" id="ARBA00022475"/>
    </source>
</evidence>
<gene>
    <name evidence="15" type="primary">ccmA</name>
    <name evidence="15" type="ORF">E4663_14610</name>
</gene>
<organism evidence="15 16">
    <name type="scientific">Halobacillus salinus</name>
    <dbReference type="NCBI Taxonomy" id="192814"/>
    <lineage>
        <taxon>Bacteria</taxon>
        <taxon>Bacillati</taxon>
        <taxon>Bacillota</taxon>
        <taxon>Bacilli</taxon>
        <taxon>Bacillales</taxon>
        <taxon>Bacillaceae</taxon>
        <taxon>Halobacillus</taxon>
    </lineage>
</organism>
<dbReference type="PROSITE" id="PS50893">
    <property type="entry name" value="ABC_TRANSPORTER_2"/>
    <property type="match status" value="1"/>
</dbReference>
<comment type="caution">
    <text evidence="15">The sequence shown here is derived from an EMBL/GenBank/DDBJ whole genome shotgun (WGS) entry which is preliminary data.</text>
</comment>
<evidence type="ECO:0000256" key="5">
    <source>
        <dbReference type="ARBA" id="ARBA00022748"/>
    </source>
</evidence>
<keyword evidence="8" id="KW-0406">Ion transport</keyword>
<dbReference type="PANTHER" id="PTHR42781:SF4">
    <property type="entry name" value="SPERMIDINE_PUTRESCINE IMPORT ATP-BINDING PROTEIN POTA"/>
    <property type="match status" value="1"/>
</dbReference>
<dbReference type="GO" id="GO:0015408">
    <property type="term" value="F:ABC-type ferric iron transporter activity"/>
    <property type="evidence" value="ECO:0007669"/>
    <property type="project" value="InterPro"/>
</dbReference>
<sequence>MTNTLEIKQLSKQFQRNNILNDISFSLHKGEVLSIVGPSGSGKTTLLRILAGLEPPTGGSIVLSGKDITSQKANKRNISLVFQQPLLFPHMTVKENIEYGAKLVKKADKRKIHSLLEAIDLLEYQDYYPAEISGGQQQRVALARAMATEPAVILFDEPFSSLDPKLRKELRLWVRSFLEDRSITSIFVTHDTEEAMLMGDRIALFHDGRFQQIDESSTLYQTPANPFVANFLGGHIVLDEARYIPLRFCRLELPSDESFEKIEGMIKHRTFQHGQMIGHIHIHSLNQNISMPLSESNTQESVSLYLPGSEIRSFGGDAT</sequence>
<dbReference type="SMART" id="SM00382">
    <property type="entry name" value="AAA"/>
    <property type="match status" value="1"/>
</dbReference>
<comment type="catalytic activity">
    <reaction evidence="10">
        <text>a quaternary ammonium(out) + ATP + H2O = a quaternary ammonium(in) + ADP + phosphate + H(+)</text>
        <dbReference type="Rhea" id="RHEA:11036"/>
        <dbReference type="ChEBI" id="CHEBI:15377"/>
        <dbReference type="ChEBI" id="CHEBI:15378"/>
        <dbReference type="ChEBI" id="CHEBI:30616"/>
        <dbReference type="ChEBI" id="CHEBI:35267"/>
        <dbReference type="ChEBI" id="CHEBI:43474"/>
        <dbReference type="ChEBI" id="CHEBI:456216"/>
        <dbReference type="EC" id="7.6.2.9"/>
    </reaction>
</comment>
<evidence type="ECO:0000259" key="14">
    <source>
        <dbReference type="PROSITE" id="PS50893"/>
    </source>
</evidence>
<dbReference type="Proteomes" id="UP000297982">
    <property type="component" value="Unassembled WGS sequence"/>
</dbReference>
<dbReference type="RefSeq" id="WP_079477123.1">
    <property type="nucleotide sequence ID" value="NZ_FVYZ01000002.1"/>
</dbReference>
<dbReference type="FunFam" id="3.40.50.300:FF:000425">
    <property type="entry name" value="Probable ABC transporter, ATP-binding subunit"/>
    <property type="match status" value="1"/>
</dbReference>
<dbReference type="Pfam" id="PF00005">
    <property type="entry name" value="ABC_tran"/>
    <property type="match status" value="1"/>
</dbReference>
<keyword evidence="5" id="KW-0201">Cytochrome c-type biogenesis</keyword>
<dbReference type="NCBIfam" id="TIGR01189">
    <property type="entry name" value="ccmA"/>
    <property type="match status" value="1"/>
</dbReference>
<dbReference type="InterPro" id="IPR050093">
    <property type="entry name" value="ABC_SmlMolc_Importer"/>
</dbReference>
<comment type="subunit">
    <text evidence="11">The complex is composed of two ATP-binding proteins (OpuCA), two transmembrane proteins (OpuCB and OpuCD) and a solute-binding protein (OpuCC).</text>
</comment>
<dbReference type="AlphaFoldDB" id="A0A4Z0GVU1"/>
<evidence type="ECO:0000256" key="4">
    <source>
        <dbReference type="ARBA" id="ARBA00022741"/>
    </source>
</evidence>
<dbReference type="SUPFAM" id="SSF52540">
    <property type="entry name" value="P-loop containing nucleoside triphosphate hydrolases"/>
    <property type="match status" value="1"/>
</dbReference>
<keyword evidence="7" id="KW-0408">Iron</keyword>
<dbReference type="PANTHER" id="PTHR42781">
    <property type="entry name" value="SPERMIDINE/PUTRESCINE IMPORT ATP-BINDING PROTEIN POTA"/>
    <property type="match status" value="1"/>
</dbReference>
<dbReference type="GO" id="GO:0005524">
    <property type="term" value="F:ATP binding"/>
    <property type="evidence" value="ECO:0007669"/>
    <property type="project" value="UniProtKB-KW"/>
</dbReference>
<dbReference type="Gene3D" id="3.40.50.300">
    <property type="entry name" value="P-loop containing nucleotide triphosphate hydrolases"/>
    <property type="match status" value="1"/>
</dbReference>
<feature type="domain" description="ABC transporter" evidence="14">
    <location>
        <begin position="5"/>
        <end position="232"/>
    </location>
</feature>
<dbReference type="EC" id="7.6.2.9" evidence="12"/>
<reference evidence="15 16" key="1">
    <citation type="journal article" date="2003" name="Int. J. Syst. Evol. Microbiol.">
        <title>Halobacillus salinus sp. nov., isolated from a salt lake on the coast of the East Sea in Korea.</title>
        <authorList>
            <person name="Yoon J.H."/>
            <person name="Kang K.H."/>
            <person name="Park Y.H."/>
        </authorList>
    </citation>
    <scope>NUCLEOTIDE SEQUENCE [LARGE SCALE GENOMIC DNA]</scope>
    <source>
        <strain evidence="15 16">HSL-3</strain>
    </source>
</reference>
<evidence type="ECO:0000256" key="6">
    <source>
        <dbReference type="ARBA" id="ARBA00022840"/>
    </source>
</evidence>
<protein>
    <recommendedName>
        <fullName evidence="13">Carnitine transport ATP-binding protein OpuCA</fullName>
        <ecNumber evidence="12">7.6.2.9</ecNumber>
    </recommendedName>
</protein>
<proteinExistence type="predicted"/>
<dbReference type="InterPro" id="IPR005895">
    <property type="entry name" value="ABC_transptr_haem_export_CcmA"/>
</dbReference>
<keyword evidence="3" id="KW-0410">Iron transport</keyword>
<keyword evidence="16" id="KW-1185">Reference proteome</keyword>
<evidence type="ECO:0000256" key="13">
    <source>
        <dbReference type="ARBA" id="ARBA00070305"/>
    </source>
</evidence>
<evidence type="ECO:0000256" key="9">
    <source>
        <dbReference type="ARBA" id="ARBA00023136"/>
    </source>
</evidence>
<dbReference type="PROSITE" id="PS00211">
    <property type="entry name" value="ABC_TRANSPORTER_1"/>
    <property type="match status" value="1"/>
</dbReference>
<keyword evidence="1" id="KW-0813">Transport</keyword>
<dbReference type="InterPro" id="IPR003593">
    <property type="entry name" value="AAA+_ATPase"/>
</dbReference>
<keyword evidence="9" id="KW-0472">Membrane</keyword>
<keyword evidence="4" id="KW-0547">Nucleotide-binding</keyword>
<dbReference type="GO" id="GO:0015418">
    <property type="term" value="F:ABC-type quaternary ammonium compound transporting activity"/>
    <property type="evidence" value="ECO:0007669"/>
    <property type="project" value="UniProtKB-EC"/>
</dbReference>
<keyword evidence="2" id="KW-1003">Cell membrane</keyword>
<dbReference type="InterPro" id="IPR027417">
    <property type="entry name" value="P-loop_NTPase"/>
</dbReference>
<keyword evidence="6 15" id="KW-0067">ATP-binding</keyword>
<evidence type="ECO:0000256" key="7">
    <source>
        <dbReference type="ARBA" id="ARBA00023004"/>
    </source>
</evidence>
<dbReference type="OrthoDB" id="9790614at2"/>
<dbReference type="GO" id="GO:0017004">
    <property type="term" value="P:cytochrome complex assembly"/>
    <property type="evidence" value="ECO:0007669"/>
    <property type="project" value="UniProtKB-KW"/>
</dbReference>
<dbReference type="GO" id="GO:0016887">
    <property type="term" value="F:ATP hydrolysis activity"/>
    <property type="evidence" value="ECO:0007669"/>
    <property type="project" value="InterPro"/>
</dbReference>
<evidence type="ECO:0000313" key="16">
    <source>
        <dbReference type="Proteomes" id="UP000297982"/>
    </source>
</evidence>
<accession>A0A4Z0GVU1</accession>
<dbReference type="InterPro" id="IPR017871">
    <property type="entry name" value="ABC_transporter-like_CS"/>
</dbReference>
<name>A0A4Z0GVU1_9BACI</name>
<evidence type="ECO:0000256" key="1">
    <source>
        <dbReference type="ARBA" id="ARBA00022448"/>
    </source>
</evidence>
<dbReference type="STRING" id="192814.GCA_900166575_03689"/>
<evidence type="ECO:0000256" key="10">
    <source>
        <dbReference type="ARBA" id="ARBA00052482"/>
    </source>
</evidence>